<comment type="caution">
    <text evidence="2">The sequence shown here is derived from an EMBL/GenBank/DDBJ whole genome shotgun (WGS) entry which is preliminary data.</text>
</comment>
<dbReference type="Proteomes" id="UP001254848">
    <property type="component" value="Unassembled WGS sequence"/>
</dbReference>
<evidence type="ECO:0000256" key="1">
    <source>
        <dbReference type="SAM" id="Coils"/>
    </source>
</evidence>
<accession>A0ABU3P2K9</accession>
<sequence length="101" mass="11652">MPELEQLRTRIEELAKMLDRLAGGKEEICENMAVGSTAVSTYPGLAELEEVKTKAEDIRRDLAALKARGRLDPKVRELETKLEQVLVRYYWLWQKCKDNMA</sequence>
<name>A0ABU3P2K9_9FIRM</name>
<proteinExistence type="predicted"/>
<dbReference type="RefSeq" id="WP_413781728.1">
    <property type="nucleotide sequence ID" value="NZ_JAUOZS010000001.1"/>
</dbReference>
<reference evidence="2 3" key="1">
    <citation type="submission" date="2023-07" db="EMBL/GenBank/DDBJ databases">
        <title>The novel representative of Negativicutes class, Anaeroselena agilis gen. nov. sp. nov.</title>
        <authorList>
            <person name="Prokofeva M.I."/>
            <person name="Elcheninov A.G."/>
            <person name="Klyukina A."/>
            <person name="Kublanov I.V."/>
            <person name="Frolov E.N."/>
            <person name="Podosokorskaya O.A."/>
        </authorList>
    </citation>
    <scope>NUCLEOTIDE SEQUENCE [LARGE SCALE GENOMIC DNA]</scope>
    <source>
        <strain evidence="2 3">4137-cl</strain>
    </source>
</reference>
<gene>
    <name evidence="2" type="ORF">Q4T40_18695</name>
</gene>
<feature type="coiled-coil region" evidence="1">
    <location>
        <begin position="4"/>
        <end position="68"/>
    </location>
</feature>
<keyword evidence="1" id="KW-0175">Coiled coil</keyword>
<evidence type="ECO:0000313" key="2">
    <source>
        <dbReference type="EMBL" id="MDT8903268.1"/>
    </source>
</evidence>
<evidence type="ECO:0000313" key="3">
    <source>
        <dbReference type="Proteomes" id="UP001254848"/>
    </source>
</evidence>
<dbReference type="EMBL" id="JAUOZS010000001">
    <property type="protein sequence ID" value="MDT8903268.1"/>
    <property type="molecule type" value="Genomic_DNA"/>
</dbReference>
<organism evidence="2 3">
    <name type="scientific">Anaeroselena agilis</name>
    <dbReference type="NCBI Taxonomy" id="3063788"/>
    <lineage>
        <taxon>Bacteria</taxon>
        <taxon>Bacillati</taxon>
        <taxon>Bacillota</taxon>
        <taxon>Negativicutes</taxon>
        <taxon>Acetonemataceae</taxon>
        <taxon>Anaeroselena</taxon>
    </lineage>
</organism>
<keyword evidence="3" id="KW-1185">Reference proteome</keyword>
<protein>
    <submittedName>
        <fullName evidence="2">Uncharacterized protein</fullName>
    </submittedName>
</protein>